<evidence type="ECO:0000313" key="1">
    <source>
        <dbReference type="EMBL" id="MEI1249968.1"/>
    </source>
</evidence>
<organism evidence="1 2">
    <name type="scientific">Rhizobium aouanii</name>
    <dbReference type="NCBI Taxonomy" id="3118145"/>
    <lineage>
        <taxon>Bacteria</taxon>
        <taxon>Pseudomonadati</taxon>
        <taxon>Pseudomonadota</taxon>
        <taxon>Alphaproteobacteria</taxon>
        <taxon>Hyphomicrobiales</taxon>
        <taxon>Rhizobiaceae</taxon>
        <taxon>Rhizobium/Agrobacterium group</taxon>
        <taxon>Rhizobium</taxon>
    </lineage>
</organism>
<reference evidence="1 2" key="1">
    <citation type="submission" date="2024-01" db="EMBL/GenBank/DDBJ databases">
        <title>Draft genome sequences of three bacterial strains isolated from Acacia saligna represent a potential new species within the genus Rhizobium.</title>
        <authorList>
            <person name="Tambong J.T."/>
            <person name="Mnasri B."/>
        </authorList>
    </citation>
    <scope>NUCLEOTIDE SEQUENCE [LARGE SCALE GENOMIC DNA]</scope>
    <source>
        <strain evidence="1 2">1AS12I</strain>
    </source>
</reference>
<gene>
    <name evidence="1" type="ORF">V8Q02_18470</name>
</gene>
<accession>A0ABU8CP64</accession>
<name>A0ABU8CP64_9HYPH</name>
<evidence type="ECO:0000313" key="2">
    <source>
        <dbReference type="Proteomes" id="UP001531129"/>
    </source>
</evidence>
<proteinExistence type="predicted"/>
<dbReference type="EMBL" id="JBAMYC010000010">
    <property type="protein sequence ID" value="MEI1249968.1"/>
    <property type="molecule type" value="Genomic_DNA"/>
</dbReference>
<protein>
    <recommendedName>
        <fullName evidence="3">SIR2-like domain-containing protein</fullName>
    </recommendedName>
</protein>
<comment type="caution">
    <text evidence="1">The sequence shown here is derived from an EMBL/GenBank/DDBJ whole genome shotgun (WGS) entry which is preliminary data.</text>
</comment>
<evidence type="ECO:0008006" key="3">
    <source>
        <dbReference type="Google" id="ProtNLM"/>
    </source>
</evidence>
<sequence length="484" mass="54934">MKPITGLFLGAGASYEAGMPLVWELTSEIKNWLTPEKLRDFSAGWRAQGTGPSKAVIEDFVSILARPEMHYEALLGYLETQFMRFNNTLRQEYHGFYSWLIEMVYYILYYRQINNRAFLDKHLPRFDGIRALTDVSTPLWVFSLNHDVVVETIAARLSIPLHTGFSTKIIRLPRRNSMGQKIGEIHAETLTQDQLDNKAMFYPNPLQSGIYLMKIHGALDIFTFNDGKDLLKLLPEGSDTYGYIEALRAANEDLVHPLPGAPNGKAKATNEIAYADEAGEMQFLRRSLLSGAYKFSVRSQQVLPKSMLKHFQTNLNFVTNLICIGYGFGDLHINAIIREWLEFTPDRRLEIVNPSIEGVPSFLLQLSPQVTLTKNDTSDFLDQRSGTVRTWREQLEKRIAASLRRRGQPRAAQDMNAFVRKSLEESTALLAKKLSELPHVDGQPNLAALGDPNEVANRWAAEAKMDEEEFLKALLDHLERTENG</sequence>
<dbReference type="Proteomes" id="UP001531129">
    <property type="component" value="Unassembled WGS sequence"/>
</dbReference>
<keyword evidence="2" id="KW-1185">Reference proteome</keyword>
<dbReference type="RefSeq" id="WP_335913799.1">
    <property type="nucleotide sequence ID" value="NZ_JBAMYC010000010.1"/>
</dbReference>